<dbReference type="InterPro" id="IPR027266">
    <property type="entry name" value="TrmE/GcvT-like"/>
</dbReference>
<protein>
    <submittedName>
        <fullName evidence="1">Sarcosine oxidase subunit gamma</fullName>
    </submittedName>
</protein>
<dbReference type="Gene3D" id="3.30.70.1520">
    <property type="entry name" value="Heterotetrameric sarcosine oxidase"/>
    <property type="match status" value="1"/>
</dbReference>
<dbReference type="EMBL" id="CP106738">
    <property type="protein sequence ID" value="UXX83120.1"/>
    <property type="molecule type" value="Genomic_DNA"/>
</dbReference>
<dbReference type="InterPro" id="IPR007375">
    <property type="entry name" value="SoxG"/>
</dbReference>
<keyword evidence="2" id="KW-1185">Reference proteome</keyword>
<reference evidence="1" key="1">
    <citation type="submission" date="2022-10" db="EMBL/GenBank/DDBJ databases">
        <title>Roseovarius pelagicus sp. nov., isolated from Arctic seawater.</title>
        <authorList>
            <person name="Hong Y.W."/>
            <person name="Hwang C.Y."/>
        </authorList>
    </citation>
    <scope>NUCLEOTIDE SEQUENCE</scope>
    <source>
        <strain evidence="1">HL-MP18</strain>
    </source>
</reference>
<dbReference type="Gene3D" id="3.30.1360.120">
    <property type="entry name" value="Probable tRNA modification gtpase trme, domain 1"/>
    <property type="match status" value="1"/>
</dbReference>
<proteinExistence type="predicted"/>
<name>A0ABY6DH31_9RHOB</name>
<dbReference type="Proteomes" id="UP001064087">
    <property type="component" value="Chromosome"/>
</dbReference>
<organism evidence="1 2">
    <name type="scientific">Roseovarius pelagicus</name>
    <dbReference type="NCBI Taxonomy" id="2980108"/>
    <lineage>
        <taxon>Bacteria</taxon>
        <taxon>Pseudomonadati</taxon>
        <taxon>Pseudomonadota</taxon>
        <taxon>Alphaproteobacteria</taxon>
        <taxon>Rhodobacterales</taxon>
        <taxon>Roseobacteraceae</taxon>
        <taxon>Roseovarius</taxon>
    </lineage>
</organism>
<gene>
    <name evidence="1" type="ORF">N7U68_18910</name>
</gene>
<dbReference type="Pfam" id="PF04268">
    <property type="entry name" value="SoxG"/>
    <property type="match status" value="1"/>
</dbReference>
<dbReference type="RefSeq" id="WP_263047823.1">
    <property type="nucleotide sequence ID" value="NZ_CP106738.1"/>
</dbReference>
<evidence type="ECO:0000313" key="2">
    <source>
        <dbReference type="Proteomes" id="UP001064087"/>
    </source>
</evidence>
<evidence type="ECO:0000313" key="1">
    <source>
        <dbReference type="EMBL" id="UXX83120.1"/>
    </source>
</evidence>
<sequence length="190" mass="19905">MSEAMSALNGASFNGIVAVREIGLQGMITLRGDLSAAAVQKAAAAACGQDMPGQRKANMQGEDGIAWMSSDELMILVPYDAVEARLDALGDALSKHIHLAVNVSDARAVFELSGGPAVREVIAKLCPVDMSDTAFGPGDFRRTRMAQVPAAFWMPDANSVRIVCFRSVAQYVFDLLKGAAAPGSAVGYLG</sequence>
<accession>A0ABY6DH31</accession>
<dbReference type="SUPFAM" id="SSF103025">
    <property type="entry name" value="Folate-binding domain"/>
    <property type="match status" value="1"/>
</dbReference>